<proteinExistence type="predicted"/>
<dbReference type="EMBL" id="JBGEHV010000057">
    <property type="protein sequence ID" value="MEY8042477.1"/>
    <property type="molecule type" value="Genomic_DNA"/>
</dbReference>
<evidence type="ECO:0000256" key="2">
    <source>
        <dbReference type="ARBA" id="ARBA00023136"/>
    </source>
</evidence>
<evidence type="ECO:0000313" key="4">
    <source>
        <dbReference type="EMBL" id="MEY8042477.1"/>
    </source>
</evidence>
<keyword evidence="5" id="KW-1185">Reference proteome</keyword>
<feature type="compositionally biased region" description="Basic and acidic residues" evidence="3">
    <location>
        <begin position="148"/>
        <end position="157"/>
    </location>
</feature>
<comment type="caution">
    <text evidence="4">The sequence shown here is derived from an EMBL/GenBank/DDBJ whole genome shotgun (WGS) entry which is preliminary data.</text>
</comment>
<protein>
    <recommendedName>
        <fullName evidence="6">Mce-associated membrane protein</fullName>
    </recommendedName>
</protein>
<gene>
    <name evidence="4" type="ORF">AB8O55_23990</name>
</gene>
<dbReference type="PANTHER" id="PTHR37042">
    <property type="entry name" value="OUTER MEMBRANE PROTEIN RV1973"/>
    <property type="match status" value="1"/>
</dbReference>
<evidence type="ECO:0000313" key="5">
    <source>
        <dbReference type="Proteomes" id="UP001564626"/>
    </source>
</evidence>
<reference evidence="4 5" key="1">
    <citation type="submission" date="2024-08" db="EMBL/GenBank/DDBJ databases">
        <title>Genome mining of Saccharopolyspora cebuensis PGLac3 from Nigerian medicinal plant.</title>
        <authorList>
            <person name="Ezeobiora C.E."/>
            <person name="Igbokwe N.H."/>
            <person name="Amin D.H."/>
            <person name="Mendie U.E."/>
        </authorList>
    </citation>
    <scope>NUCLEOTIDE SEQUENCE [LARGE SCALE GENOMIC DNA]</scope>
    <source>
        <strain evidence="4 5">PGLac3</strain>
    </source>
</reference>
<feature type="compositionally biased region" description="Low complexity" evidence="3">
    <location>
        <begin position="30"/>
        <end position="140"/>
    </location>
</feature>
<accession>A0ABV4CQP1</accession>
<feature type="region of interest" description="Disordered" evidence="3">
    <location>
        <begin position="1"/>
        <end position="191"/>
    </location>
</feature>
<dbReference type="RefSeq" id="WP_345357509.1">
    <property type="nucleotide sequence ID" value="NZ_BAABII010000003.1"/>
</dbReference>
<name>A0ABV4CQP1_9PSEU</name>
<dbReference type="Proteomes" id="UP001564626">
    <property type="component" value="Unassembled WGS sequence"/>
</dbReference>
<dbReference type="PANTHER" id="PTHR37042:SF4">
    <property type="entry name" value="OUTER MEMBRANE PROTEIN RV1973"/>
    <property type="match status" value="1"/>
</dbReference>
<evidence type="ECO:0000256" key="1">
    <source>
        <dbReference type="ARBA" id="ARBA00004370"/>
    </source>
</evidence>
<organism evidence="4 5">
    <name type="scientific">Saccharopolyspora cebuensis</name>
    <dbReference type="NCBI Taxonomy" id="418759"/>
    <lineage>
        <taxon>Bacteria</taxon>
        <taxon>Bacillati</taxon>
        <taxon>Actinomycetota</taxon>
        <taxon>Actinomycetes</taxon>
        <taxon>Pseudonocardiales</taxon>
        <taxon>Pseudonocardiaceae</taxon>
        <taxon>Saccharopolyspora</taxon>
    </lineage>
</organism>
<comment type="subcellular location">
    <subcellularLocation>
        <location evidence="1">Membrane</location>
    </subcellularLocation>
</comment>
<keyword evidence="2" id="KW-0472">Membrane</keyword>
<sequence length="361" mass="37304">MPSNRPSRPATRRTRVAGLRNRDQRPVTPEASTTIATEASTTDATEVDAVVASESDTAAATETGAADATEASAADATGTSTALNSEAGTAAAETDTGAASESGSAATRETGTTAAPEAATTVASEPSTAATPDAGTGDATESGTADSARTEESEYAKRLFGTANGSSTTRIPVPVVQTGPEPAEPDGRSWGPRPSRGLLGLLLVGTVLCTALAGWFGYEWYAVQHTGPAANQALASAGTTSEVNGQISDAVERLFSYDHRDTAATERAADELLVGDAVRQKYDELFAPVKQQAPVQQIVVTATVKNSAVTFLQDDRAEVLLFVDQHAKRAADPEPSIIPAQVAIGAEKHGDTWKVHRITLR</sequence>
<evidence type="ECO:0000256" key="3">
    <source>
        <dbReference type="SAM" id="MobiDB-lite"/>
    </source>
</evidence>
<evidence type="ECO:0008006" key="6">
    <source>
        <dbReference type="Google" id="ProtNLM"/>
    </source>
</evidence>